<feature type="compositionally biased region" description="Basic residues" evidence="13">
    <location>
        <begin position="252"/>
        <end position="263"/>
    </location>
</feature>
<evidence type="ECO:0000256" key="2">
    <source>
        <dbReference type="ARBA" id="ARBA00022491"/>
    </source>
</evidence>
<dbReference type="Ensembl" id="ENSCWAT00000019484.1">
    <property type="protein sequence ID" value="ENSCWAP00000017959.1"/>
    <property type="gene ID" value="ENSCWAG00000013849.1"/>
</dbReference>
<dbReference type="AlphaFoldDB" id="A0A8C3X0U3"/>
<feature type="region of interest" description="Disordered" evidence="13">
    <location>
        <begin position="164"/>
        <end position="189"/>
    </location>
</feature>
<keyword evidence="6" id="KW-0862">Zinc</keyword>
<feature type="domain" description="C2H2-type" evidence="14">
    <location>
        <begin position="72"/>
        <end position="99"/>
    </location>
</feature>
<protein>
    <recommendedName>
        <fullName evidence="11">Zinc finger protein 438</fullName>
    </recommendedName>
</protein>
<dbReference type="InterPro" id="IPR036236">
    <property type="entry name" value="Znf_C2H2_sf"/>
</dbReference>
<feature type="domain" description="C2H2-type" evidence="14">
    <location>
        <begin position="100"/>
        <end position="128"/>
    </location>
</feature>
<keyword evidence="8" id="KW-0238">DNA-binding</keyword>
<evidence type="ECO:0000256" key="13">
    <source>
        <dbReference type="SAM" id="MobiDB-lite"/>
    </source>
</evidence>
<dbReference type="FunFam" id="3.30.160.60:FF:000946">
    <property type="entry name" value="Zinc finger protein 438"/>
    <property type="match status" value="1"/>
</dbReference>
<evidence type="ECO:0000256" key="10">
    <source>
        <dbReference type="ARBA" id="ARBA00023242"/>
    </source>
</evidence>
<keyword evidence="10" id="KW-0539">Nucleus</keyword>
<evidence type="ECO:0000313" key="15">
    <source>
        <dbReference type="Ensembl" id="ENSCWAP00000017959.1"/>
    </source>
</evidence>
<dbReference type="GO" id="GO:0003677">
    <property type="term" value="F:DNA binding"/>
    <property type="evidence" value="ECO:0007669"/>
    <property type="project" value="UniProtKB-KW"/>
</dbReference>
<evidence type="ECO:0000313" key="16">
    <source>
        <dbReference type="Proteomes" id="UP000694540"/>
    </source>
</evidence>
<sequence length="378" mass="42484">MPKPVLVLPALAPLAPPATPFRSPLPGSPGQDVWLSNSLSPKDPGRKQDSVPSAKPSSTSRTRFSGIRKPWHRCHVCDRHFQYKQHLREHMNTHTDRRPYSCRLCLKAYVRAGSLSAHMQLQHGEGRPRRLMCCEFCAKVFGHVRVYLGHLKEVHRVVISTEPAPCEQSREHPATGLEGPGETKPSPEEDFLLNQADEVQFQIRCGRCQITAQSFAEIRFHLLYVHGEEIQGRLQEELSPGSKGAQGERVRHAAPFRKQHPERRRMPEPCPSEGEPRALPRLKKQPSLHHQDDAEIHVQQEGPSEQAGDPRGPGPHTALLESQLGFNCVLCSQTLGGKQDLLRHWEHHHKCEDPPQLWTILSAFSKQGGFELAGETGK</sequence>
<dbReference type="SMART" id="SM00355">
    <property type="entry name" value="ZnF_C2H2"/>
    <property type="match status" value="5"/>
</dbReference>
<feature type="region of interest" description="Disordered" evidence="13">
    <location>
        <begin position="235"/>
        <end position="279"/>
    </location>
</feature>
<keyword evidence="7" id="KW-0805">Transcription regulation</keyword>
<dbReference type="InterPro" id="IPR050888">
    <property type="entry name" value="ZnF_C2H2-type_TF"/>
</dbReference>
<keyword evidence="2" id="KW-0678">Repressor</keyword>
<dbReference type="PROSITE" id="PS50157">
    <property type="entry name" value="ZINC_FINGER_C2H2_2"/>
    <property type="match status" value="3"/>
</dbReference>
<dbReference type="Gene3D" id="3.30.160.60">
    <property type="entry name" value="Classic Zinc Finger"/>
    <property type="match status" value="2"/>
</dbReference>
<evidence type="ECO:0000256" key="3">
    <source>
        <dbReference type="ARBA" id="ARBA00022723"/>
    </source>
</evidence>
<dbReference type="PROSITE" id="PS00028">
    <property type="entry name" value="ZINC_FINGER_C2H2_1"/>
    <property type="match status" value="4"/>
</dbReference>
<keyword evidence="5 12" id="KW-0863">Zinc-finger</keyword>
<dbReference type="InterPro" id="IPR013087">
    <property type="entry name" value="Znf_C2H2_type"/>
</dbReference>
<evidence type="ECO:0000256" key="12">
    <source>
        <dbReference type="PROSITE-ProRule" id="PRU00042"/>
    </source>
</evidence>
<dbReference type="Proteomes" id="UP000694540">
    <property type="component" value="Unplaced"/>
</dbReference>
<evidence type="ECO:0000256" key="11">
    <source>
        <dbReference type="ARBA" id="ARBA00067846"/>
    </source>
</evidence>
<evidence type="ECO:0000256" key="8">
    <source>
        <dbReference type="ARBA" id="ARBA00023125"/>
    </source>
</evidence>
<dbReference type="PANTHER" id="PTHR24406">
    <property type="entry name" value="TRANSCRIPTIONAL REPRESSOR CTCFL-RELATED"/>
    <property type="match status" value="1"/>
</dbReference>
<evidence type="ECO:0000259" key="14">
    <source>
        <dbReference type="PROSITE" id="PS50157"/>
    </source>
</evidence>
<dbReference type="SUPFAM" id="SSF57667">
    <property type="entry name" value="beta-beta-alpha zinc fingers"/>
    <property type="match status" value="1"/>
</dbReference>
<proteinExistence type="predicted"/>
<feature type="domain" description="C2H2-type" evidence="14">
    <location>
        <begin position="326"/>
        <end position="354"/>
    </location>
</feature>
<keyword evidence="3" id="KW-0479">Metal-binding</keyword>
<evidence type="ECO:0000256" key="5">
    <source>
        <dbReference type="ARBA" id="ARBA00022771"/>
    </source>
</evidence>
<keyword evidence="16" id="KW-1185">Reference proteome</keyword>
<dbReference type="GO" id="GO:0005634">
    <property type="term" value="C:nucleus"/>
    <property type="evidence" value="ECO:0007669"/>
    <property type="project" value="UniProtKB-SubCell"/>
</dbReference>
<evidence type="ECO:0000256" key="9">
    <source>
        <dbReference type="ARBA" id="ARBA00023163"/>
    </source>
</evidence>
<keyword evidence="9" id="KW-0804">Transcription</keyword>
<evidence type="ECO:0000256" key="7">
    <source>
        <dbReference type="ARBA" id="ARBA00023015"/>
    </source>
</evidence>
<reference evidence="15" key="1">
    <citation type="submission" date="2025-08" db="UniProtKB">
        <authorList>
            <consortium name="Ensembl"/>
        </authorList>
    </citation>
    <scope>IDENTIFICATION</scope>
</reference>
<evidence type="ECO:0000256" key="4">
    <source>
        <dbReference type="ARBA" id="ARBA00022737"/>
    </source>
</evidence>
<evidence type="ECO:0000256" key="6">
    <source>
        <dbReference type="ARBA" id="ARBA00022833"/>
    </source>
</evidence>
<dbReference type="FunFam" id="3.30.160.60:FF:003312">
    <property type="entry name" value="Zinc finger protein 438"/>
    <property type="match status" value="1"/>
</dbReference>
<organism evidence="15 16">
    <name type="scientific">Catagonus wagneri</name>
    <name type="common">Chacoan peccary</name>
    <dbReference type="NCBI Taxonomy" id="51154"/>
    <lineage>
        <taxon>Eukaryota</taxon>
        <taxon>Metazoa</taxon>
        <taxon>Chordata</taxon>
        <taxon>Craniata</taxon>
        <taxon>Vertebrata</taxon>
        <taxon>Euteleostomi</taxon>
        <taxon>Mammalia</taxon>
        <taxon>Eutheria</taxon>
        <taxon>Laurasiatheria</taxon>
        <taxon>Artiodactyla</taxon>
        <taxon>Suina</taxon>
        <taxon>Tayassuidae</taxon>
        <taxon>Catagonus</taxon>
    </lineage>
</organism>
<evidence type="ECO:0000256" key="1">
    <source>
        <dbReference type="ARBA" id="ARBA00004123"/>
    </source>
</evidence>
<comment type="subcellular location">
    <subcellularLocation>
        <location evidence="1">Nucleus</location>
    </subcellularLocation>
</comment>
<feature type="region of interest" description="Disordered" evidence="13">
    <location>
        <begin position="14"/>
        <end position="66"/>
    </location>
</feature>
<keyword evidence="4" id="KW-0677">Repeat</keyword>
<reference evidence="15" key="2">
    <citation type="submission" date="2025-09" db="UniProtKB">
        <authorList>
            <consortium name="Ensembl"/>
        </authorList>
    </citation>
    <scope>IDENTIFICATION</scope>
</reference>
<dbReference type="GO" id="GO:0008270">
    <property type="term" value="F:zinc ion binding"/>
    <property type="evidence" value="ECO:0007669"/>
    <property type="project" value="UniProtKB-KW"/>
</dbReference>
<accession>A0A8C3X0U3</accession>
<name>A0A8C3X0U3_9CETA</name>
<dbReference type="GeneTree" id="ENSGT00390000014526"/>